<dbReference type="Proteomes" id="UP000550707">
    <property type="component" value="Unassembled WGS sequence"/>
</dbReference>
<dbReference type="PANTHER" id="PTHR13526">
    <property type="entry name" value="TRANSCRIPTION FACTOR SPT20 HOMOLOG"/>
    <property type="match status" value="1"/>
</dbReference>
<feature type="compositionally biased region" description="Low complexity" evidence="2">
    <location>
        <begin position="829"/>
        <end position="846"/>
    </location>
</feature>
<feature type="compositionally biased region" description="Basic and acidic residues" evidence="2">
    <location>
        <begin position="1"/>
        <end position="14"/>
    </location>
</feature>
<evidence type="ECO:0000313" key="4">
    <source>
        <dbReference type="EMBL" id="KAF6493063.1"/>
    </source>
</evidence>
<organism evidence="4 5">
    <name type="scientific">Molossus molossus</name>
    <name type="common">Pallas' mastiff bat</name>
    <name type="synonym">Vespertilio molossus</name>
    <dbReference type="NCBI Taxonomy" id="27622"/>
    <lineage>
        <taxon>Eukaryota</taxon>
        <taxon>Metazoa</taxon>
        <taxon>Chordata</taxon>
        <taxon>Craniata</taxon>
        <taxon>Vertebrata</taxon>
        <taxon>Euteleostomi</taxon>
        <taxon>Mammalia</taxon>
        <taxon>Eutheria</taxon>
        <taxon>Laurasiatheria</taxon>
        <taxon>Chiroptera</taxon>
        <taxon>Yangochiroptera</taxon>
        <taxon>Molossidae</taxon>
        <taxon>Molossus</taxon>
    </lineage>
</organism>
<feature type="compositionally biased region" description="Pro residues" evidence="2">
    <location>
        <begin position="581"/>
        <end position="591"/>
    </location>
</feature>
<feature type="region of interest" description="Disordered" evidence="2">
    <location>
        <begin position="1"/>
        <end position="35"/>
    </location>
</feature>
<dbReference type="InParanoid" id="A0A7J8J890"/>
<evidence type="ECO:0000256" key="1">
    <source>
        <dbReference type="ARBA" id="ARBA00009112"/>
    </source>
</evidence>
<feature type="domain" description="Spt20-like SEP" evidence="3">
    <location>
        <begin position="75"/>
        <end position="218"/>
    </location>
</feature>
<feature type="region of interest" description="Disordered" evidence="2">
    <location>
        <begin position="388"/>
        <end position="413"/>
    </location>
</feature>
<evidence type="ECO:0000259" key="3">
    <source>
        <dbReference type="Pfam" id="PF12090"/>
    </source>
</evidence>
<feature type="region of interest" description="Disordered" evidence="2">
    <location>
        <begin position="453"/>
        <end position="473"/>
    </location>
</feature>
<sequence>MDKALEQALDHAEGVIESAQQRPPKRKHSSSGEQSLHEKLYDIYVEECGKESEVTEELTSNVNLLEKLVSREPLPCLVVNLYPGQKGYSLMIKGLDEEYSETIRLPYEEKEFLEYLDAEELPPILMDLLEQSQVNLFHRGCVIAEIRDYRQCSHGEPPGYQSRHILLRPTMQTLACDVHSITSDHQEWTQEDKLLLESQLILATAEPLCLDPSVSVACTENRLLYHKQKMNTVAMRRNFQRYSTASLNRRQRELSCGPPPPELRAQAPDQKRKENQAGQQSDLPISKPGDCVDMWKEQPCALEVPSALDVEKWTEEERLVIHDLQSTVWPAQEVKESSLFGGQAGDQSQTTNLTSMQSLNDLFISGPRQPSKAARSDRQMSPCHSFADEHFSTFMPGSKTNAGKAAGQPEESVQKSVKYPVSVSLGCSGSASLSQLSPGKEAKQPLALSAPSSVLGKGVQQPPPPISLFSSSGNSSSGNSFIAQKASSVYACPSPAWLPPSLPQKPSVEVNRASSLPAATQPTAGSSQTSPASQIPAESAGPKVIHLVGPVRVVRTVVSGSNPVQGSAPGVRAPAGAKPRSLPPGGQPPNAGPTAPQAPTQGGVQCTLESFANLKPVGLLWVPQDLDISKGQQPQQLLCQLFPEPQPQLLPAPGPQQPVFQGFNAQGPSAQSSTSQQAALLSAQQAAIFHFNGVGSVLPPGVAVLSPPGSAQTRPGPSPAQQRFQLPCAVRQQQLQPRLLSPPLPQLPQPPVPPPPLPQQPRPRLPPPPPPRLPRPRLLQPPVPRLPRPRLLPSPLPRPQRTQVLKLQPPPPPPQQIQVRILPFPGLMAPAAAQTPQPGGRQQTAGKPRGQEGGGLPSAPKS</sequence>
<dbReference type="AlphaFoldDB" id="A0A7J8J890"/>
<feature type="region of interest" description="Disordered" evidence="2">
    <location>
        <begin position="246"/>
        <end position="288"/>
    </location>
</feature>
<feature type="compositionally biased region" description="Polar residues" evidence="2">
    <location>
        <begin position="512"/>
        <end position="533"/>
    </location>
</feature>
<comment type="similarity">
    <text evidence="1">Belongs to the SPT20 family.</text>
</comment>
<reference evidence="4 5" key="1">
    <citation type="journal article" date="2020" name="Nature">
        <title>Six reference-quality genomes reveal evolution of bat adaptations.</title>
        <authorList>
            <person name="Jebb D."/>
            <person name="Huang Z."/>
            <person name="Pippel M."/>
            <person name="Hughes G.M."/>
            <person name="Lavrichenko K."/>
            <person name="Devanna P."/>
            <person name="Winkler S."/>
            <person name="Jermiin L.S."/>
            <person name="Skirmuntt E.C."/>
            <person name="Katzourakis A."/>
            <person name="Burkitt-Gray L."/>
            <person name="Ray D.A."/>
            <person name="Sullivan K.A.M."/>
            <person name="Roscito J.G."/>
            <person name="Kirilenko B.M."/>
            <person name="Davalos L.M."/>
            <person name="Corthals A.P."/>
            <person name="Power M.L."/>
            <person name="Jones G."/>
            <person name="Ransome R.D."/>
            <person name="Dechmann D.K.N."/>
            <person name="Locatelli A.G."/>
            <person name="Puechmaille S.J."/>
            <person name="Fedrigo O."/>
            <person name="Jarvis E.D."/>
            <person name="Hiller M."/>
            <person name="Vernes S.C."/>
            <person name="Myers E.W."/>
            <person name="Teeling E.C."/>
        </authorList>
    </citation>
    <scope>NUCLEOTIDE SEQUENCE [LARGE SCALE GENOMIC DNA]</scope>
    <source>
        <strain evidence="4">MMolMol1</strain>
        <tissue evidence="4">Muscle</tissue>
    </source>
</reference>
<evidence type="ECO:0000256" key="2">
    <source>
        <dbReference type="SAM" id="MobiDB-lite"/>
    </source>
</evidence>
<dbReference type="GO" id="GO:0006357">
    <property type="term" value="P:regulation of transcription by RNA polymerase II"/>
    <property type="evidence" value="ECO:0007669"/>
    <property type="project" value="TreeGrafter"/>
</dbReference>
<protein>
    <recommendedName>
        <fullName evidence="3">Spt20-like SEP domain-containing protein</fullName>
    </recommendedName>
</protein>
<dbReference type="EMBL" id="JACASF010000002">
    <property type="protein sequence ID" value="KAF6493063.1"/>
    <property type="molecule type" value="Genomic_DNA"/>
</dbReference>
<feature type="compositionally biased region" description="Pro residues" evidence="2">
    <location>
        <begin position="740"/>
        <end position="798"/>
    </location>
</feature>
<dbReference type="GO" id="GO:0000124">
    <property type="term" value="C:SAGA complex"/>
    <property type="evidence" value="ECO:0007669"/>
    <property type="project" value="InterPro"/>
</dbReference>
<evidence type="ECO:0000313" key="5">
    <source>
        <dbReference type="Proteomes" id="UP000550707"/>
    </source>
</evidence>
<feature type="region of interest" description="Disordered" evidence="2">
    <location>
        <begin position="560"/>
        <end position="602"/>
    </location>
</feature>
<feature type="region of interest" description="Disordered" evidence="2">
    <location>
        <begin position="650"/>
        <end position="677"/>
    </location>
</feature>
<dbReference type="Pfam" id="PF12090">
    <property type="entry name" value="Spt20_SEP"/>
    <property type="match status" value="1"/>
</dbReference>
<proteinExistence type="inferred from homology"/>
<gene>
    <name evidence="4" type="ORF">HJG59_017635</name>
</gene>
<accession>A0A7J8J890</accession>
<feature type="region of interest" description="Disordered" evidence="2">
    <location>
        <begin position="503"/>
        <end position="537"/>
    </location>
</feature>
<feature type="region of interest" description="Disordered" evidence="2">
    <location>
        <begin position="740"/>
        <end position="862"/>
    </location>
</feature>
<dbReference type="InterPro" id="IPR046468">
    <property type="entry name" value="Spt20-like_SEP"/>
</dbReference>
<name>A0A7J8J890_MOLMO</name>
<dbReference type="GO" id="GO:0003712">
    <property type="term" value="F:transcription coregulator activity"/>
    <property type="evidence" value="ECO:0007669"/>
    <property type="project" value="InterPro"/>
</dbReference>
<dbReference type="InterPro" id="IPR021950">
    <property type="entry name" value="Spt20"/>
</dbReference>
<dbReference type="PANTHER" id="PTHR13526:SF16">
    <property type="entry name" value="SPT20-LIKE SEP DOMAIN-CONTAINING PROTEIN"/>
    <property type="match status" value="1"/>
</dbReference>
<comment type="caution">
    <text evidence="4">The sequence shown here is derived from an EMBL/GenBank/DDBJ whole genome shotgun (WGS) entry which is preliminary data.</text>
</comment>
<keyword evidence="5" id="KW-1185">Reference proteome</keyword>